<dbReference type="AlphaFoldDB" id="R7RR71"/>
<comment type="caution">
    <text evidence="2">The sequence shown here is derived from an EMBL/GenBank/DDBJ whole genome shotgun (WGS) entry which is preliminary data.</text>
</comment>
<accession>R7RR71</accession>
<feature type="domain" description="Flagellar hook-length control protein-like C-terminal" evidence="1">
    <location>
        <begin position="301"/>
        <end position="367"/>
    </location>
</feature>
<protein>
    <recommendedName>
        <fullName evidence="1">Flagellar hook-length control protein-like C-terminal domain-containing protein</fullName>
    </recommendedName>
</protein>
<dbReference type="InterPro" id="IPR021136">
    <property type="entry name" value="Flagellar_hook_control-like_C"/>
</dbReference>
<name>R7RR71_9CLOT</name>
<proteinExistence type="predicted"/>
<dbReference type="EMBL" id="CAVN010000098">
    <property type="protein sequence ID" value="CDF58697.1"/>
    <property type="molecule type" value="Genomic_DNA"/>
</dbReference>
<reference evidence="2" key="1">
    <citation type="submission" date="2013-03" db="EMBL/GenBank/DDBJ databases">
        <title>Draft genome sequence of the hydrogen-ethanol-producing anaerobic alkalithermophilic Caloramator celere.</title>
        <authorList>
            <person name="Ciranna A."/>
            <person name="Larjo A."/>
            <person name="Kivisto A."/>
            <person name="Santala V."/>
            <person name="Roos C."/>
            <person name="Karp M."/>
        </authorList>
    </citation>
    <scope>NUCLEOTIDE SEQUENCE [LARGE SCALE GENOMIC DNA]</scope>
    <source>
        <strain evidence="2">DSM 8682</strain>
    </source>
</reference>
<keyword evidence="3" id="KW-1185">Reference proteome</keyword>
<evidence type="ECO:0000313" key="2">
    <source>
        <dbReference type="EMBL" id="CDF58697.1"/>
    </source>
</evidence>
<gene>
    <name evidence="2" type="ORF">TCEL_00743</name>
</gene>
<dbReference type="Proteomes" id="UP000014923">
    <property type="component" value="Unassembled WGS sequence"/>
</dbReference>
<evidence type="ECO:0000259" key="1">
    <source>
        <dbReference type="Pfam" id="PF02120"/>
    </source>
</evidence>
<dbReference type="Pfam" id="PF02120">
    <property type="entry name" value="Flg_hook"/>
    <property type="match status" value="1"/>
</dbReference>
<dbReference type="OrthoDB" id="1954903at2"/>
<evidence type="ECO:0000313" key="3">
    <source>
        <dbReference type="Proteomes" id="UP000014923"/>
    </source>
</evidence>
<sequence>MRIEALEKLLNKYQDNTKRLYEGSIISAKIIALEEGKGAIKLYDGTVIPAIFISKDIDKKDQFLKFKIEKIEDNTVILRAIEKNQVEREYSNIKQISDKLSIPIKDAEEIIKSLIKFSLPATDENIMFIYNSSKAVDSIKRLTEEDIKSLLNNLFKIDISNEQLNEIKQYLKEINDIDTDFLTFMLENKLKLSLQNLIGAKHFLNESKFINEIIQSINKLNDGKLTKIFTLEDISRELLKNSDILKTSNEFIEKFDIIRLLNKNYNFYFFNTNINNHTYSNSIIIKNKYKNKNLLDANNIKFYIKVNTQNLGTVESYIQKYNQNMVINLKCEKQHIHYIKNNLNLLSSALDEIGIKLINVNVEEIKESHKNIINFFNDFIVNELDVKV</sequence>
<dbReference type="RefSeq" id="WP_018663042.1">
    <property type="nucleotide sequence ID" value="NZ_HF952018.1"/>
</dbReference>
<organism evidence="2 3">
    <name type="scientific">Thermobrachium celere DSM 8682</name>
    <dbReference type="NCBI Taxonomy" id="941824"/>
    <lineage>
        <taxon>Bacteria</taxon>
        <taxon>Bacillati</taxon>
        <taxon>Bacillota</taxon>
        <taxon>Clostridia</taxon>
        <taxon>Eubacteriales</taxon>
        <taxon>Clostridiaceae</taxon>
        <taxon>Thermobrachium</taxon>
    </lineage>
</organism>
<dbReference type="HOGENOM" id="CLU_711584_0_0_9"/>